<evidence type="ECO:0000313" key="1">
    <source>
        <dbReference type="EMBL" id="KAJ1348193.1"/>
    </source>
</evidence>
<keyword evidence="2" id="KW-1185">Reference proteome</keyword>
<evidence type="ECO:0000313" key="2">
    <source>
        <dbReference type="Proteomes" id="UP001196413"/>
    </source>
</evidence>
<proteinExistence type="predicted"/>
<comment type="caution">
    <text evidence="1">The sequence shown here is derived from an EMBL/GenBank/DDBJ whole genome shotgun (WGS) entry which is preliminary data.</text>
</comment>
<gene>
    <name evidence="1" type="ORF">KIN20_003441</name>
</gene>
<dbReference type="Proteomes" id="UP001196413">
    <property type="component" value="Unassembled WGS sequence"/>
</dbReference>
<reference evidence="1" key="1">
    <citation type="submission" date="2021-06" db="EMBL/GenBank/DDBJ databases">
        <title>Parelaphostrongylus tenuis whole genome reference sequence.</title>
        <authorList>
            <person name="Garwood T.J."/>
            <person name="Larsen P.A."/>
            <person name="Fountain-Jones N.M."/>
            <person name="Garbe J.R."/>
            <person name="Macchietto M.G."/>
            <person name="Kania S.A."/>
            <person name="Gerhold R.W."/>
            <person name="Richards J.E."/>
            <person name="Wolf T.M."/>
        </authorList>
    </citation>
    <scope>NUCLEOTIDE SEQUENCE</scope>
    <source>
        <strain evidence="1">MNPRO001-30</strain>
        <tissue evidence="1">Meninges</tissue>
    </source>
</reference>
<organism evidence="1 2">
    <name type="scientific">Parelaphostrongylus tenuis</name>
    <name type="common">Meningeal worm</name>
    <dbReference type="NCBI Taxonomy" id="148309"/>
    <lineage>
        <taxon>Eukaryota</taxon>
        <taxon>Metazoa</taxon>
        <taxon>Ecdysozoa</taxon>
        <taxon>Nematoda</taxon>
        <taxon>Chromadorea</taxon>
        <taxon>Rhabditida</taxon>
        <taxon>Rhabditina</taxon>
        <taxon>Rhabditomorpha</taxon>
        <taxon>Strongyloidea</taxon>
        <taxon>Metastrongylidae</taxon>
        <taxon>Parelaphostrongylus</taxon>
    </lineage>
</organism>
<name>A0AAD5QDQ6_PARTN</name>
<sequence>MCLRFFPTNGCLKSYLQILLIMPLNTKLIKVPNAVMPLPHCIVFGDTVTALCTGTGNGGDKCQIEGNMKIAPIEDKHLSISGTLTTTNIVMANWSRQMWQSVVNRAVRMLSSGPFSTQFFSAFATVG</sequence>
<dbReference type="EMBL" id="JAHQIW010000449">
    <property type="protein sequence ID" value="KAJ1348193.1"/>
    <property type="molecule type" value="Genomic_DNA"/>
</dbReference>
<protein>
    <submittedName>
        <fullName evidence="1">Uncharacterized protein</fullName>
    </submittedName>
</protein>
<accession>A0AAD5QDQ6</accession>
<dbReference type="AlphaFoldDB" id="A0AAD5QDQ6"/>